<name>A0AAV2PNN3_MEGNR</name>
<evidence type="ECO:0000313" key="3">
    <source>
        <dbReference type="Proteomes" id="UP001497623"/>
    </source>
</evidence>
<protein>
    <recommendedName>
        <fullName evidence="1">CHK kinase-like domain-containing protein</fullName>
    </recommendedName>
</protein>
<gene>
    <name evidence="2" type="ORF">MNOR_LOCUS1600</name>
</gene>
<dbReference type="Pfam" id="PF02958">
    <property type="entry name" value="EcKL"/>
    <property type="match status" value="1"/>
</dbReference>
<organism evidence="2 3">
    <name type="scientific">Meganyctiphanes norvegica</name>
    <name type="common">Northern krill</name>
    <name type="synonym">Thysanopoda norvegica</name>
    <dbReference type="NCBI Taxonomy" id="48144"/>
    <lineage>
        <taxon>Eukaryota</taxon>
        <taxon>Metazoa</taxon>
        <taxon>Ecdysozoa</taxon>
        <taxon>Arthropoda</taxon>
        <taxon>Crustacea</taxon>
        <taxon>Multicrustacea</taxon>
        <taxon>Malacostraca</taxon>
        <taxon>Eumalacostraca</taxon>
        <taxon>Eucarida</taxon>
        <taxon>Euphausiacea</taxon>
        <taxon>Euphausiidae</taxon>
        <taxon>Meganyctiphanes</taxon>
    </lineage>
</organism>
<accession>A0AAV2PNN3</accession>
<evidence type="ECO:0000259" key="1">
    <source>
        <dbReference type="SMART" id="SM00587"/>
    </source>
</evidence>
<proteinExistence type="predicted"/>
<dbReference type="InterPro" id="IPR004119">
    <property type="entry name" value="EcKL"/>
</dbReference>
<dbReference type="Proteomes" id="UP001497623">
    <property type="component" value="Unassembled WGS sequence"/>
</dbReference>
<reference evidence="2 3" key="1">
    <citation type="submission" date="2024-05" db="EMBL/GenBank/DDBJ databases">
        <authorList>
            <person name="Wallberg A."/>
        </authorList>
    </citation>
    <scope>NUCLEOTIDE SEQUENCE [LARGE SCALE GENOMIC DNA]</scope>
</reference>
<dbReference type="SMART" id="SM00587">
    <property type="entry name" value="CHK"/>
    <property type="match status" value="1"/>
</dbReference>
<feature type="domain" description="CHK kinase-like" evidence="1">
    <location>
        <begin position="155"/>
        <end position="351"/>
    </location>
</feature>
<dbReference type="InterPro" id="IPR011009">
    <property type="entry name" value="Kinase-like_dom_sf"/>
</dbReference>
<evidence type="ECO:0000313" key="2">
    <source>
        <dbReference type="EMBL" id="CAL4060845.1"/>
    </source>
</evidence>
<dbReference type="PANTHER" id="PTHR11012:SF58">
    <property type="entry name" value="CHK KINASE-LIKE DOMAIN-CONTAINING PROTEIN"/>
    <property type="match status" value="1"/>
</dbReference>
<dbReference type="InterPro" id="IPR015897">
    <property type="entry name" value="CHK_kinase-like"/>
</dbReference>
<dbReference type="SUPFAM" id="SSF56112">
    <property type="entry name" value="Protein kinase-like (PK-like)"/>
    <property type="match status" value="1"/>
</dbReference>
<keyword evidence="3" id="KW-1185">Reference proteome</keyword>
<comment type="caution">
    <text evidence="2">The sequence shown here is derived from an EMBL/GenBank/DDBJ whole genome shotgun (WGS) entry which is preliminary data.</text>
</comment>
<dbReference type="PANTHER" id="PTHR11012">
    <property type="entry name" value="PROTEIN KINASE-LIKE DOMAIN-CONTAINING"/>
    <property type="match status" value="1"/>
</dbReference>
<dbReference type="AlphaFoldDB" id="A0AAV2PNN3"/>
<dbReference type="Gene3D" id="3.90.1200.10">
    <property type="match status" value="1"/>
</dbReference>
<sequence length="473" mass="54873">LEHRVNMKAPITRSDITHGWLEYILSDYESRREDVDSAAVSVRNFKARLTPSCKDGDGFVGDIVKVVVQATIFRRVQDDESSQDTEYNFVVKLECTDPMHQYYFHMTGFYIREHLMYTEVIPELNQFQEEKVNDAYRIEMPKCIYSKCEDGEFVLVLENLTSEGFSMHSKEISIGLNEVKLIIDQLVRLHAVSYAYNTYFKLLNKFPDLSNTDYHRHISYIKTAGTIDTLVDLLKQKKGQDILAKKMKNSRQHLIQKAKDLQDVNQTHKILCLNHGDPHANNILFKHKTLEDGTKLIDCIKVLDWQMAQWNTPIYDLQYMINTITSPEFRKTNLNDILNYYHSMFTEITDKLGTPVAHWTYDVFQKEYSKMDLFGFVIGIFSNAEQSSGSAKRTMDSVRSHKKASILWKTMMYNISKLMTRFIFTPVVNKFITNDLKWKLQPVIDDIVSGREPVLASKILGSVVEADEKGLFD</sequence>
<feature type="non-terminal residue" evidence="2">
    <location>
        <position position="1"/>
    </location>
</feature>
<dbReference type="EMBL" id="CAXKWB010000432">
    <property type="protein sequence ID" value="CAL4060845.1"/>
    <property type="molecule type" value="Genomic_DNA"/>
</dbReference>